<keyword evidence="3" id="KW-1185">Reference proteome</keyword>
<accession>A0A3L8CER5</accession>
<dbReference type="AlphaFoldDB" id="A0A3L8CER5"/>
<organism evidence="1 3">
    <name type="scientific">Pseudomonas prosekii</name>
    <dbReference type="NCBI Taxonomy" id="1148509"/>
    <lineage>
        <taxon>Bacteria</taxon>
        <taxon>Pseudomonadati</taxon>
        <taxon>Pseudomonadota</taxon>
        <taxon>Gammaproteobacteria</taxon>
        <taxon>Pseudomonadales</taxon>
        <taxon>Pseudomonadaceae</taxon>
        <taxon>Pseudomonas</taxon>
    </lineage>
</organism>
<proteinExistence type="predicted"/>
<dbReference type="Proteomes" id="UP000282672">
    <property type="component" value="Unassembled WGS sequence"/>
</dbReference>
<dbReference type="EMBL" id="PEGB01000015">
    <property type="protein sequence ID" value="RLU06353.1"/>
    <property type="molecule type" value="Genomic_DNA"/>
</dbReference>
<dbReference type="RefSeq" id="WP_121730937.1">
    <property type="nucleotide sequence ID" value="NZ_PEGA01000002.1"/>
</dbReference>
<reference evidence="3 4" key="1">
    <citation type="journal article" date="2018" name="Front. Microbiol.">
        <title>Discovery of Phloeophagus Beetles as a Source of Pseudomonas Strains That Produce Potentially New Bioactive Substances and Description of Pseudomonas bohemica sp. nov.</title>
        <authorList>
            <person name="Saati-Santamaria Z."/>
            <person name="Lopez-Mondejar R."/>
            <person name="Jimenez-Gomez A."/>
            <person name="Diez-Mendez A."/>
            <person name="Vetrovsky T."/>
            <person name="Igual J.M."/>
            <person name="Velazquez E."/>
            <person name="Kolarik M."/>
            <person name="Rivas R."/>
            <person name="Garcia-Fraile P."/>
        </authorList>
    </citation>
    <scope>NUCLEOTIDE SEQUENCE [LARGE SCALE GENOMIC DNA]</scope>
    <source>
        <strain evidence="2 4">A2-NA12</strain>
        <strain evidence="1 3">A2-NA13</strain>
    </source>
</reference>
<name>A0A3L8CER5_9PSED</name>
<evidence type="ECO:0000313" key="3">
    <source>
        <dbReference type="Proteomes" id="UP000282140"/>
    </source>
</evidence>
<evidence type="ECO:0000313" key="1">
    <source>
        <dbReference type="EMBL" id="RLU06353.1"/>
    </source>
</evidence>
<dbReference type="EMBL" id="PEGA01000002">
    <property type="protein sequence ID" value="RLU13944.1"/>
    <property type="molecule type" value="Genomic_DNA"/>
</dbReference>
<gene>
    <name evidence="2" type="ORF">CS076_01965</name>
    <name evidence="1" type="ORF">CS078_21745</name>
</gene>
<protein>
    <submittedName>
        <fullName evidence="1">Uncharacterized protein</fullName>
    </submittedName>
</protein>
<dbReference type="Proteomes" id="UP000282140">
    <property type="component" value="Unassembled WGS sequence"/>
</dbReference>
<sequence>MDDDLIDDSGFELGMPSHVDMLKHYCCVLEAELDITRRDLRRAHQNIAGLIIMHRDAAKALAMLKVENQRITLRLSDFYAAERERETSRMTYGYGDYTKK</sequence>
<evidence type="ECO:0000313" key="4">
    <source>
        <dbReference type="Proteomes" id="UP000282672"/>
    </source>
</evidence>
<comment type="caution">
    <text evidence="1">The sequence shown here is derived from an EMBL/GenBank/DDBJ whole genome shotgun (WGS) entry which is preliminary data.</text>
</comment>
<evidence type="ECO:0000313" key="2">
    <source>
        <dbReference type="EMBL" id="RLU13944.1"/>
    </source>
</evidence>